<name>A0A0C1L5I8_9BACT</name>
<evidence type="ECO:0000313" key="2">
    <source>
        <dbReference type="Proteomes" id="UP000031408"/>
    </source>
</evidence>
<dbReference type="STRING" id="1349421.OI18_05770"/>
<gene>
    <name evidence="1" type="ORF">OI18_05770</name>
</gene>
<comment type="caution">
    <text evidence="1">The sequence shown here is derived from an EMBL/GenBank/DDBJ whole genome shotgun (WGS) entry which is preliminary data.</text>
</comment>
<keyword evidence="2" id="KW-1185">Reference proteome</keyword>
<dbReference type="AlphaFoldDB" id="A0A0C1L5I8"/>
<accession>A0A0C1L5I8</accession>
<protein>
    <submittedName>
        <fullName evidence="1">Uncharacterized protein</fullName>
    </submittedName>
</protein>
<dbReference type="Proteomes" id="UP000031408">
    <property type="component" value="Unassembled WGS sequence"/>
</dbReference>
<proteinExistence type="predicted"/>
<reference evidence="1 2" key="1">
    <citation type="submission" date="2014-11" db="EMBL/GenBank/DDBJ databases">
        <title>Genome sequence of Flavihumibacter solisilvae 3-3.</title>
        <authorList>
            <person name="Zhou G."/>
            <person name="Li M."/>
            <person name="Wang G."/>
        </authorList>
    </citation>
    <scope>NUCLEOTIDE SEQUENCE [LARGE SCALE GENOMIC DNA]</scope>
    <source>
        <strain evidence="1 2">3-3</strain>
    </source>
</reference>
<sequence>MFSVITQSLYYANKISPKLQQVPVPDFEFIPTKETWETMKRLDLLFRTTPFNGGFIVLARTHGQNGAGNDLLRFPVLPGDKLCFQVLLKNPDLLNFAELPVQPLKGQAFYLANDVNDPAAPADNLHLTIQSTGISASDDLIKKAGSDYRFHHPAVVTPGTVLVKHIETGRTKTPFSIDVFAGETDLLFDLSASPAGKYQLLINNAVTDSFYLLNTNLIEPVFGIIEIFLSPSIGSNYRVVEADQSLLPARPAFRIVFVNRKTKWRYTFHILAEGPLHQEIMKMTPADRATFLGSLNIATNDTQVGFTKISANENDFLFESQQPLPMQEIYFSSSNPKQVLNLRLVKDFGSPNPKDLKGFLPYPTTAKINATNTASVYSDVFLTL</sequence>
<dbReference type="EMBL" id="JSVC01000006">
    <property type="protein sequence ID" value="KIC95402.1"/>
    <property type="molecule type" value="Genomic_DNA"/>
</dbReference>
<evidence type="ECO:0000313" key="1">
    <source>
        <dbReference type="EMBL" id="KIC95402.1"/>
    </source>
</evidence>
<organism evidence="1 2">
    <name type="scientific">Flavihumibacter solisilvae</name>
    <dbReference type="NCBI Taxonomy" id="1349421"/>
    <lineage>
        <taxon>Bacteria</taxon>
        <taxon>Pseudomonadati</taxon>
        <taxon>Bacteroidota</taxon>
        <taxon>Chitinophagia</taxon>
        <taxon>Chitinophagales</taxon>
        <taxon>Chitinophagaceae</taxon>
        <taxon>Flavihumibacter</taxon>
    </lineage>
</organism>